<dbReference type="GO" id="GO:0008483">
    <property type="term" value="F:transaminase activity"/>
    <property type="evidence" value="ECO:0007669"/>
    <property type="project" value="UniProtKB-KW"/>
</dbReference>
<dbReference type="SUPFAM" id="SSF53383">
    <property type="entry name" value="PLP-dependent transferases"/>
    <property type="match status" value="1"/>
</dbReference>
<evidence type="ECO:0000256" key="1">
    <source>
        <dbReference type="RuleBase" id="RU004508"/>
    </source>
</evidence>
<accession>A0ABU5ZI91</accession>
<keyword evidence="2" id="KW-0032">Aminotransferase</keyword>
<dbReference type="InterPro" id="IPR020026">
    <property type="entry name" value="PseC"/>
</dbReference>
<reference evidence="2" key="1">
    <citation type="submission" date="2023-12" db="EMBL/GenBank/DDBJ databases">
        <title>Fervidustalea candida gen. nov., sp. nov., a novel member of the family Paenibacillaceae isolated from a geothermal area.</title>
        <authorList>
            <person name="Li W.-J."/>
            <person name="Jiao J.-Y."/>
            <person name="Chen Y."/>
        </authorList>
    </citation>
    <scope>NUCLEOTIDE SEQUENCE</scope>
    <source>
        <strain evidence="2">SYSU GA230002</strain>
    </source>
</reference>
<evidence type="ECO:0000313" key="2">
    <source>
        <dbReference type="EMBL" id="MEB3102223.1"/>
    </source>
</evidence>
<comment type="similarity">
    <text evidence="1">Belongs to the DegT/DnrJ/EryC1 family.</text>
</comment>
<dbReference type="Gene3D" id="3.90.1150.10">
    <property type="entry name" value="Aspartate Aminotransferase, domain 1"/>
    <property type="match status" value="1"/>
</dbReference>
<dbReference type="InterPro" id="IPR015424">
    <property type="entry name" value="PyrdxlP-dep_Trfase"/>
</dbReference>
<dbReference type="EMBL" id="JAYJLD010000014">
    <property type="protein sequence ID" value="MEB3102223.1"/>
    <property type="molecule type" value="Genomic_DNA"/>
</dbReference>
<dbReference type="InterPro" id="IPR015421">
    <property type="entry name" value="PyrdxlP-dep_Trfase_major"/>
</dbReference>
<dbReference type="Proteomes" id="UP001310386">
    <property type="component" value="Unassembled WGS sequence"/>
</dbReference>
<protein>
    <submittedName>
        <fullName evidence="2">UDP-4-amino-4, 6-dideoxy-N-acetyl-beta-L-altrosamine transaminase</fullName>
        <ecNumber evidence="2">2.6.1.92</ecNumber>
    </submittedName>
</protein>
<organism evidence="2 3">
    <name type="scientific">Ferviditalea candida</name>
    <dbReference type="NCBI Taxonomy" id="3108399"/>
    <lineage>
        <taxon>Bacteria</taxon>
        <taxon>Bacillati</taxon>
        <taxon>Bacillota</taxon>
        <taxon>Bacilli</taxon>
        <taxon>Bacillales</taxon>
        <taxon>Paenibacillaceae</taxon>
        <taxon>Ferviditalea</taxon>
    </lineage>
</organism>
<proteinExistence type="inferred from homology"/>
<comment type="caution">
    <text evidence="2">The sequence shown here is derived from an EMBL/GenBank/DDBJ whole genome shotgun (WGS) entry which is preliminary data.</text>
</comment>
<dbReference type="RefSeq" id="WP_371754338.1">
    <property type="nucleotide sequence ID" value="NZ_JAYJLD010000014.1"/>
</dbReference>
<dbReference type="InterPro" id="IPR000653">
    <property type="entry name" value="DegT/StrS_aminotransferase"/>
</dbReference>
<dbReference type="Pfam" id="PF01041">
    <property type="entry name" value="DegT_DnrJ_EryC1"/>
    <property type="match status" value="1"/>
</dbReference>
<sequence>MGTLALFGGKPVRDSFLPYGHHWLDEDDMQQVVQTLKSPVITQGSVVEQFEEAVADYTGARYAVAFSSGTAALHGACHAAGLENGDELLTSANTFAASANCALYVGAQPVFADIDPRTYNIDPGGIENRLSERTRAIVPVDFSGQPADLDPIMKLAEKHELVVIEDAAHALGALYRGRKVGTLADMTMFSFHPVKLVTTGEGGMIVTDHREWYEKLKSFRTHGVSKEPSRMGRYEGPWYYEMNDLGYNYRMTDFQAALGVSQIKKIDRFLYLRNQWAQLYQQAFSGIDGIIPPYQPDDIRSGWHLYVIRLELEKLKTGRKEIFEALRAENIGVHVHYLPVYWHPYYEKLGYRRGLCPQAEAYYQTAITLPLFPKMTKSDVETVVEAVKKVVRFFRK</sequence>
<keyword evidence="3" id="KW-1185">Reference proteome</keyword>
<keyword evidence="1" id="KW-0663">Pyridoxal phosphate</keyword>
<dbReference type="CDD" id="cd00616">
    <property type="entry name" value="AHBA_syn"/>
    <property type="match status" value="1"/>
</dbReference>
<dbReference type="EC" id="2.6.1.92" evidence="2"/>
<dbReference type="InterPro" id="IPR015422">
    <property type="entry name" value="PyrdxlP-dep_Trfase_small"/>
</dbReference>
<evidence type="ECO:0000313" key="3">
    <source>
        <dbReference type="Proteomes" id="UP001310386"/>
    </source>
</evidence>
<dbReference type="Gene3D" id="3.40.640.10">
    <property type="entry name" value="Type I PLP-dependent aspartate aminotransferase-like (Major domain)"/>
    <property type="match status" value="1"/>
</dbReference>
<dbReference type="PANTHER" id="PTHR30244">
    <property type="entry name" value="TRANSAMINASE"/>
    <property type="match status" value="1"/>
</dbReference>
<dbReference type="PIRSF" id="PIRSF000390">
    <property type="entry name" value="PLP_StrS"/>
    <property type="match status" value="1"/>
</dbReference>
<dbReference type="NCBIfam" id="TIGR03588">
    <property type="entry name" value="PseC"/>
    <property type="match status" value="1"/>
</dbReference>
<keyword evidence="2" id="KW-0808">Transferase</keyword>
<dbReference type="PANTHER" id="PTHR30244:SF34">
    <property type="entry name" value="DTDP-4-AMINO-4,6-DIDEOXYGALACTOSE TRANSAMINASE"/>
    <property type="match status" value="1"/>
</dbReference>
<name>A0ABU5ZI91_9BACL</name>
<gene>
    <name evidence="2" type="primary">pseC</name>
    <name evidence="2" type="ORF">VF724_11170</name>
</gene>